<evidence type="ECO:0000256" key="5">
    <source>
        <dbReference type="ARBA" id="ARBA00023014"/>
    </source>
</evidence>
<dbReference type="Pfam" id="PF00355">
    <property type="entry name" value="Rieske"/>
    <property type="match status" value="1"/>
</dbReference>
<name>A0A545T8I5_9GAMM</name>
<dbReference type="AlphaFoldDB" id="A0A545T8I5"/>
<dbReference type="GO" id="GO:0016491">
    <property type="term" value="F:oxidoreductase activity"/>
    <property type="evidence" value="ECO:0007669"/>
    <property type="project" value="UniProtKB-KW"/>
</dbReference>
<dbReference type="PROSITE" id="PS51296">
    <property type="entry name" value="RIESKE"/>
    <property type="match status" value="1"/>
</dbReference>
<dbReference type="PANTHER" id="PTHR21266">
    <property type="entry name" value="IRON-SULFUR DOMAIN CONTAINING PROTEIN"/>
    <property type="match status" value="1"/>
</dbReference>
<evidence type="ECO:0000256" key="1">
    <source>
        <dbReference type="ARBA" id="ARBA00022714"/>
    </source>
</evidence>
<evidence type="ECO:0000256" key="4">
    <source>
        <dbReference type="ARBA" id="ARBA00023004"/>
    </source>
</evidence>
<evidence type="ECO:0000259" key="6">
    <source>
        <dbReference type="PROSITE" id="PS51296"/>
    </source>
</evidence>
<dbReference type="Proteomes" id="UP000319732">
    <property type="component" value="Unassembled WGS sequence"/>
</dbReference>
<evidence type="ECO:0000256" key="2">
    <source>
        <dbReference type="ARBA" id="ARBA00022723"/>
    </source>
</evidence>
<keyword evidence="1" id="KW-0001">2Fe-2S</keyword>
<dbReference type="InterPro" id="IPR050584">
    <property type="entry name" value="Cholesterol_7-desaturase"/>
</dbReference>
<dbReference type="InterPro" id="IPR036922">
    <property type="entry name" value="Rieske_2Fe-2S_sf"/>
</dbReference>
<dbReference type="PANTHER" id="PTHR21266:SF60">
    <property type="entry name" value="3-KETOSTEROID-9-ALPHA-MONOOXYGENASE, OXYGENASE COMPONENT"/>
    <property type="match status" value="1"/>
</dbReference>
<evidence type="ECO:0000313" key="8">
    <source>
        <dbReference type="Proteomes" id="UP000319732"/>
    </source>
</evidence>
<keyword evidence="4" id="KW-0408">Iron</keyword>
<dbReference type="EMBL" id="VHSG01000018">
    <property type="protein sequence ID" value="TQV73526.1"/>
    <property type="molecule type" value="Genomic_DNA"/>
</dbReference>
<reference evidence="7 8" key="1">
    <citation type="submission" date="2019-06" db="EMBL/GenBank/DDBJ databases">
        <title>Whole genome sequence for Cellvibrionaceae sp. R142.</title>
        <authorList>
            <person name="Wang G."/>
        </authorList>
    </citation>
    <scope>NUCLEOTIDE SEQUENCE [LARGE SCALE GENOMIC DNA]</scope>
    <source>
        <strain evidence="7 8">R142</strain>
    </source>
</reference>
<gene>
    <name evidence="7" type="ORF">FKG94_17675</name>
</gene>
<keyword evidence="3" id="KW-0560">Oxidoreductase</keyword>
<sequence>MTFYPLEQLHRLHDGYSRPFKVAGRELLLLQVQGETYLIANRCPHMDAPLTHGTVQSGWLRCPLHGIEFDLQTGGARGGVAASLAPLEKFPLAYEGNQVGVLL</sequence>
<keyword evidence="5" id="KW-0411">Iron-sulfur</keyword>
<proteinExistence type="predicted"/>
<dbReference type="InterPro" id="IPR017941">
    <property type="entry name" value="Rieske_2Fe-2S"/>
</dbReference>
<evidence type="ECO:0000256" key="3">
    <source>
        <dbReference type="ARBA" id="ARBA00023002"/>
    </source>
</evidence>
<dbReference type="GO" id="GO:0046872">
    <property type="term" value="F:metal ion binding"/>
    <property type="evidence" value="ECO:0007669"/>
    <property type="project" value="UniProtKB-KW"/>
</dbReference>
<feature type="domain" description="Rieske" evidence="6">
    <location>
        <begin position="4"/>
        <end position="101"/>
    </location>
</feature>
<comment type="caution">
    <text evidence="7">The sequence shown here is derived from an EMBL/GenBank/DDBJ whole genome shotgun (WGS) entry which is preliminary data.</text>
</comment>
<evidence type="ECO:0000313" key="7">
    <source>
        <dbReference type="EMBL" id="TQV73526.1"/>
    </source>
</evidence>
<dbReference type="OrthoDB" id="9800167at2"/>
<protein>
    <submittedName>
        <fullName evidence="7">Rieske 2Fe-2S domain-containing protein</fullName>
    </submittedName>
</protein>
<accession>A0A545T8I5</accession>
<organism evidence="7 8">
    <name type="scientific">Exilibacterium tricleocarpae</name>
    <dbReference type="NCBI Taxonomy" id="2591008"/>
    <lineage>
        <taxon>Bacteria</taxon>
        <taxon>Pseudomonadati</taxon>
        <taxon>Pseudomonadota</taxon>
        <taxon>Gammaproteobacteria</taxon>
        <taxon>Cellvibrionales</taxon>
        <taxon>Cellvibrionaceae</taxon>
        <taxon>Exilibacterium</taxon>
    </lineage>
</organism>
<keyword evidence="8" id="KW-1185">Reference proteome</keyword>
<dbReference type="GO" id="GO:0051537">
    <property type="term" value="F:2 iron, 2 sulfur cluster binding"/>
    <property type="evidence" value="ECO:0007669"/>
    <property type="project" value="UniProtKB-KW"/>
</dbReference>
<dbReference type="SUPFAM" id="SSF50022">
    <property type="entry name" value="ISP domain"/>
    <property type="match status" value="1"/>
</dbReference>
<keyword evidence="2" id="KW-0479">Metal-binding</keyword>
<dbReference type="Gene3D" id="2.102.10.10">
    <property type="entry name" value="Rieske [2Fe-2S] iron-sulphur domain"/>
    <property type="match status" value="1"/>
</dbReference>
<dbReference type="RefSeq" id="WP_142905655.1">
    <property type="nucleotide sequence ID" value="NZ_ML660097.1"/>
</dbReference>